<dbReference type="AlphaFoldDB" id="X0BU97"/>
<sequence length="53" mass="6314">MRTWTISRSLNWTTMSMTRERDFVLLPSQWKIAMTNSLNLRRCTIFSTSSEMP</sequence>
<proteinExistence type="predicted"/>
<protein>
    <submittedName>
        <fullName evidence="1">Uncharacterized protein</fullName>
    </submittedName>
</protein>
<dbReference type="EMBL" id="JH658412">
    <property type="protein sequence ID" value="EXK82513.1"/>
    <property type="molecule type" value="Genomic_DNA"/>
</dbReference>
<evidence type="ECO:0000313" key="1">
    <source>
        <dbReference type="EMBL" id="EXK82513.1"/>
    </source>
</evidence>
<accession>X0BU97</accession>
<gene>
    <name evidence="1" type="ORF">FOQG_13085</name>
</gene>
<evidence type="ECO:0000313" key="2">
    <source>
        <dbReference type="Proteomes" id="UP000030663"/>
    </source>
</evidence>
<name>X0BU97_FUSOX</name>
<dbReference type="Proteomes" id="UP000030663">
    <property type="component" value="Unassembled WGS sequence"/>
</dbReference>
<keyword evidence="2" id="KW-1185">Reference proteome</keyword>
<reference evidence="1 2" key="1">
    <citation type="submission" date="2011-11" db="EMBL/GenBank/DDBJ databases">
        <title>The Genome Sequence of Fusarium oxysporum PHW815.</title>
        <authorList>
            <consortium name="The Broad Institute Genome Sequencing Platform"/>
            <person name="Ma L.-J."/>
            <person name="Gale L.R."/>
            <person name="Schwartz D.C."/>
            <person name="Zhou S."/>
            <person name="Corby-Kistler H."/>
            <person name="Young S.K."/>
            <person name="Zeng Q."/>
            <person name="Gargeya S."/>
            <person name="Fitzgerald M."/>
            <person name="Haas B."/>
            <person name="Abouelleil A."/>
            <person name="Alvarado L."/>
            <person name="Arachchi H.M."/>
            <person name="Berlin A."/>
            <person name="Brown A."/>
            <person name="Chapman S.B."/>
            <person name="Chen Z."/>
            <person name="Dunbar C."/>
            <person name="Freedman E."/>
            <person name="Gearin G."/>
            <person name="Goldberg J."/>
            <person name="Griggs A."/>
            <person name="Gujja S."/>
            <person name="Heiman D."/>
            <person name="Howarth C."/>
            <person name="Larson L."/>
            <person name="Lui A."/>
            <person name="MacDonald P.J.P."/>
            <person name="Montmayeur A."/>
            <person name="Murphy C."/>
            <person name="Neiman D."/>
            <person name="Pearson M."/>
            <person name="Priest M."/>
            <person name="Roberts A."/>
            <person name="Saif S."/>
            <person name="Shea T."/>
            <person name="Shenoy N."/>
            <person name="Sisk P."/>
            <person name="Stolte C."/>
            <person name="Sykes S."/>
            <person name="Wortman J."/>
            <person name="Nusbaum C."/>
            <person name="Birren B."/>
        </authorList>
    </citation>
    <scope>NUCLEOTIDE SEQUENCE [LARGE SCALE GENOMIC DNA]</scope>
    <source>
        <strain evidence="1 2">54005</strain>
    </source>
</reference>
<dbReference type="HOGENOM" id="CLU_3068773_0_0_1"/>
<organism evidence="1 2">
    <name type="scientific">Fusarium oxysporum f. sp. raphani 54005</name>
    <dbReference type="NCBI Taxonomy" id="1089458"/>
    <lineage>
        <taxon>Eukaryota</taxon>
        <taxon>Fungi</taxon>
        <taxon>Dikarya</taxon>
        <taxon>Ascomycota</taxon>
        <taxon>Pezizomycotina</taxon>
        <taxon>Sordariomycetes</taxon>
        <taxon>Hypocreomycetidae</taxon>
        <taxon>Hypocreales</taxon>
        <taxon>Nectriaceae</taxon>
        <taxon>Fusarium</taxon>
        <taxon>Fusarium oxysporum species complex</taxon>
    </lineage>
</organism>